<comment type="subunit">
    <text evidence="7 8">Homodimer.</text>
</comment>
<dbReference type="InterPro" id="IPR035990">
    <property type="entry name" value="TIM_sf"/>
</dbReference>
<proteinExistence type="inferred from homology"/>
<dbReference type="EMBL" id="SGBD01000001">
    <property type="protein sequence ID" value="RZD15257.1"/>
    <property type="molecule type" value="Genomic_DNA"/>
</dbReference>
<keyword evidence="5 7" id="KW-0324">Glycolysis</keyword>
<evidence type="ECO:0000256" key="1">
    <source>
        <dbReference type="ARBA" id="ARBA00004680"/>
    </source>
</evidence>
<dbReference type="HAMAP" id="MF_00147_B">
    <property type="entry name" value="TIM_B"/>
    <property type="match status" value="1"/>
</dbReference>
<name>A0A519BDC6_9DELT</name>
<evidence type="ECO:0000256" key="7">
    <source>
        <dbReference type="HAMAP-Rule" id="MF_00147"/>
    </source>
</evidence>
<comment type="pathway">
    <text evidence="7 8">Carbohydrate biosynthesis; gluconeogenesis.</text>
</comment>
<dbReference type="GO" id="GO:0004807">
    <property type="term" value="F:triose-phosphate isomerase activity"/>
    <property type="evidence" value="ECO:0007669"/>
    <property type="project" value="UniProtKB-UniRule"/>
</dbReference>
<evidence type="ECO:0000256" key="8">
    <source>
        <dbReference type="RuleBase" id="RU363013"/>
    </source>
</evidence>
<evidence type="ECO:0000313" key="9">
    <source>
        <dbReference type="EMBL" id="RZD15257.1"/>
    </source>
</evidence>
<feature type="active site" description="Electrophile" evidence="7">
    <location>
        <position position="103"/>
    </location>
</feature>
<dbReference type="InterPro" id="IPR000652">
    <property type="entry name" value="Triosephosphate_isomerase"/>
</dbReference>
<organism evidence="9 10">
    <name type="scientific">Candidatus Acidulodesulfobacterium ferriphilum</name>
    <dbReference type="NCBI Taxonomy" id="2597223"/>
    <lineage>
        <taxon>Bacteria</taxon>
        <taxon>Deltaproteobacteria</taxon>
        <taxon>Candidatus Acidulodesulfobacterales</taxon>
        <taxon>Candidatus Acidulodesulfobacterium</taxon>
    </lineage>
</organism>
<dbReference type="CDD" id="cd00311">
    <property type="entry name" value="TIM"/>
    <property type="match status" value="1"/>
</dbReference>
<dbReference type="PROSITE" id="PS00171">
    <property type="entry name" value="TIM_1"/>
    <property type="match status" value="1"/>
</dbReference>
<comment type="subcellular location">
    <subcellularLocation>
        <location evidence="7 8">Cytoplasm</location>
    </subcellularLocation>
</comment>
<comment type="caution">
    <text evidence="9">The sequence shown here is derived from an EMBL/GenBank/DDBJ whole genome shotgun (WGS) entry which is preliminary data.</text>
</comment>
<feature type="binding site" evidence="7">
    <location>
        <begin position="9"/>
        <end position="11"/>
    </location>
    <ligand>
        <name>substrate</name>
    </ligand>
</feature>
<comment type="pathway">
    <text evidence="1 7 8">Carbohydrate degradation; glycolysis; D-glyceraldehyde 3-phosphate from glycerone phosphate: step 1/1.</text>
</comment>
<dbReference type="Proteomes" id="UP000320813">
    <property type="component" value="Unassembled WGS sequence"/>
</dbReference>
<keyword evidence="6 7" id="KW-0413">Isomerase</keyword>
<comment type="similarity">
    <text evidence="2 7 8">Belongs to the triosephosphate isomerase family.</text>
</comment>
<dbReference type="FunFam" id="3.20.20.70:FF:000016">
    <property type="entry name" value="Triosephosphate isomerase"/>
    <property type="match status" value="1"/>
</dbReference>
<reference evidence="9 10" key="1">
    <citation type="submission" date="2019-01" db="EMBL/GenBank/DDBJ databases">
        <title>Insights into ecological role of a new deltaproteobacterial order Candidatus Sinidesulfobacterales (Sva0485) by metagenomics and metatranscriptomics.</title>
        <authorList>
            <person name="Tan S."/>
            <person name="Liu J."/>
            <person name="Fang Y."/>
            <person name="Hedlund B.P."/>
            <person name="Lian Z.H."/>
            <person name="Huang L.Y."/>
            <person name="Li J.T."/>
            <person name="Huang L.N."/>
            <person name="Li W.J."/>
            <person name="Jiang H.C."/>
            <person name="Dong H.L."/>
            <person name="Shu W.S."/>
        </authorList>
    </citation>
    <scope>NUCLEOTIDE SEQUENCE [LARGE SCALE GENOMIC DNA]</scope>
    <source>
        <strain evidence="9">AP3</strain>
    </source>
</reference>
<dbReference type="UniPathway" id="UPA00138"/>
<evidence type="ECO:0000256" key="5">
    <source>
        <dbReference type="ARBA" id="ARBA00023152"/>
    </source>
</evidence>
<dbReference type="InterPro" id="IPR020861">
    <property type="entry name" value="Triosephosphate_isomerase_AS"/>
</dbReference>
<dbReference type="PANTHER" id="PTHR21139:SF42">
    <property type="entry name" value="TRIOSEPHOSPHATE ISOMERASE"/>
    <property type="match status" value="1"/>
</dbReference>
<dbReference type="SUPFAM" id="SSF51351">
    <property type="entry name" value="Triosephosphate isomerase (TIM)"/>
    <property type="match status" value="1"/>
</dbReference>
<dbReference type="PANTHER" id="PTHR21139">
    <property type="entry name" value="TRIOSEPHOSPHATE ISOMERASE"/>
    <property type="match status" value="1"/>
</dbReference>
<feature type="active site" description="Proton acceptor" evidence="7">
    <location>
        <position position="176"/>
    </location>
</feature>
<dbReference type="AlphaFoldDB" id="A0A519BDC6"/>
<dbReference type="EC" id="5.3.1.1" evidence="7 8"/>
<protein>
    <recommendedName>
        <fullName evidence="7 8">Triosephosphate isomerase</fullName>
        <shortName evidence="7">TIM</shortName>
        <shortName evidence="7">TPI</shortName>
        <ecNumber evidence="7 8">5.3.1.1</ecNumber>
    </recommendedName>
    <alternativeName>
        <fullName evidence="7">Triose-phosphate isomerase</fullName>
    </alternativeName>
</protein>
<dbReference type="InterPro" id="IPR013785">
    <property type="entry name" value="Aldolase_TIM"/>
</dbReference>
<dbReference type="InterPro" id="IPR022896">
    <property type="entry name" value="TrioseP_Isoase_bac/euk"/>
</dbReference>
<dbReference type="GO" id="GO:0005829">
    <property type="term" value="C:cytosol"/>
    <property type="evidence" value="ECO:0007669"/>
    <property type="project" value="TreeGrafter"/>
</dbReference>
<feature type="binding site" evidence="7">
    <location>
        <position position="182"/>
    </location>
    <ligand>
        <name>substrate</name>
    </ligand>
</feature>
<comment type="function">
    <text evidence="7">Involved in the gluconeogenesis. Catalyzes stereospecifically the conversion of dihydroxyacetone phosphate (DHAP) to D-glyceraldehyde-3-phosphate (G3P).</text>
</comment>
<accession>A0A519BDC6</accession>
<dbReference type="Pfam" id="PF00121">
    <property type="entry name" value="TIM"/>
    <property type="match status" value="1"/>
</dbReference>
<dbReference type="PROSITE" id="PS51440">
    <property type="entry name" value="TIM_2"/>
    <property type="match status" value="1"/>
</dbReference>
<evidence type="ECO:0000256" key="2">
    <source>
        <dbReference type="ARBA" id="ARBA00007422"/>
    </source>
</evidence>
<dbReference type="NCBIfam" id="TIGR00419">
    <property type="entry name" value="tim"/>
    <property type="match status" value="1"/>
</dbReference>
<gene>
    <name evidence="7" type="primary">tpiA</name>
    <name evidence="9" type="ORF">EVJ47_03025</name>
</gene>
<evidence type="ECO:0000256" key="4">
    <source>
        <dbReference type="ARBA" id="ARBA00022490"/>
    </source>
</evidence>
<feature type="binding site" evidence="7">
    <location>
        <position position="219"/>
    </location>
    <ligand>
        <name>substrate</name>
    </ligand>
</feature>
<evidence type="ECO:0000256" key="3">
    <source>
        <dbReference type="ARBA" id="ARBA00022432"/>
    </source>
</evidence>
<comment type="catalytic activity">
    <reaction evidence="7 8">
        <text>D-glyceraldehyde 3-phosphate = dihydroxyacetone phosphate</text>
        <dbReference type="Rhea" id="RHEA:18585"/>
        <dbReference type="ChEBI" id="CHEBI:57642"/>
        <dbReference type="ChEBI" id="CHEBI:59776"/>
        <dbReference type="EC" id="5.3.1.1"/>
    </reaction>
</comment>
<dbReference type="GO" id="GO:0006094">
    <property type="term" value="P:gluconeogenesis"/>
    <property type="evidence" value="ECO:0007669"/>
    <property type="project" value="UniProtKB-UniRule"/>
</dbReference>
<evidence type="ECO:0000313" key="10">
    <source>
        <dbReference type="Proteomes" id="UP000320813"/>
    </source>
</evidence>
<dbReference type="GO" id="GO:0019563">
    <property type="term" value="P:glycerol catabolic process"/>
    <property type="evidence" value="ECO:0007669"/>
    <property type="project" value="TreeGrafter"/>
</dbReference>
<dbReference type="GO" id="GO:0046166">
    <property type="term" value="P:glyceraldehyde-3-phosphate biosynthetic process"/>
    <property type="evidence" value="ECO:0007669"/>
    <property type="project" value="TreeGrafter"/>
</dbReference>
<feature type="binding site" evidence="7">
    <location>
        <begin position="240"/>
        <end position="241"/>
    </location>
    <ligand>
        <name>substrate</name>
    </ligand>
</feature>
<keyword evidence="3 7" id="KW-0312">Gluconeogenesis</keyword>
<sequence length="258" mass="29028">MKKNIIAANFKMNKTNKDIEDYFDIFARNINKLKNKNSFDDAEIIFAPPFTALCETYRIIKPLGDFIKLSSQNIYYEKNGAYTGEISLDMIKSCGCVYAIIGHSERRNIFNESDELIAKKISAVYNNKGITPILCVGENLEIRNKNEHENFVKNQLNIALNSIKGKKTSSLIIAYEPIWAIGTGIPIKPDDGEEMHRFIYDYVNANFLIGELRIIYGGSVTESNIKELIAKKHIDGALVGGASLDPLIFFNICELSVV</sequence>
<dbReference type="Gene3D" id="3.20.20.70">
    <property type="entry name" value="Aldolase class I"/>
    <property type="match status" value="1"/>
</dbReference>
<keyword evidence="4 7" id="KW-0963">Cytoplasm</keyword>
<evidence type="ECO:0000256" key="6">
    <source>
        <dbReference type="ARBA" id="ARBA00023235"/>
    </source>
</evidence>
<dbReference type="GO" id="GO:0006096">
    <property type="term" value="P:glycolytic process"/>
    <property type="evidence" value="ECO:0007669"/>
    <property type="project" value="UniProtKB-UniRule"/>
</dbReference>
<dbReference type="UniPathway" id="UPA00109">
    <property type="reaction ID" value="UER00189"/>
</dbReference>